<proteinExistence type="evidence at transcript level"/>
<evidence type="ECO:0000256" key="9">
    <source>
        <dbReference type="ARBA" id="ARBA00022989"/>
    </source>
</evidence>
<dbReference type="GO" id="GO:0015421">
    <property type="term" value="F:ABC-type oligopeptide transporter activity"/>
    <property type="evidence" value="ECO:0007669"/>
    <property type="project" value="TreeGrafter"/>
</dbReference>
<feature type="transmembrane region" description="Helical" evidence="13">
    <location>
        <begin position="790"/>
        <end position="814"/>
    </location>
</feature>
<evidence type="ECO:0000256" key="11">
    <source>
        <dbReference type="ARBA" id="ARBA00023180"/>
    </source>
</evidence>
<dbReference type="FunFam" id="3.40.50.300:FF:000205">
    <property type="entry name" value="ABC transporter B family member 4"/>
    <property type="match status" value="1"/>
</dbReference>
<dbReference type="Gene3D" id="1.20.1560.10">
    <property type="entry name" value="ABC transporter type 1, transmembrane domain"/>
    <property type="match status" value="1"/>
</dbReference>
<evidence type="ECO:0000256" key="8">
    <source>
        <dbReference type="ARBA" id="ARBA00022967"/>
    </source>
</evidence>
<dbReference type="GO" id="GO:0005524">
    <property type="term" value="F:ATP binding"/>
    <property type="evidence" value="ECO:0007669"/>
    <property type="project" value="UniProtKB-KW"/>
</dbReference>
<feature type="domain" description="ABC transmembrane type-1" evidence="15">
    <location>
        <begin position="755"/>
        <end position="1037"/>
    </location>
</feature>
<evidence type="ECO:0000256" key="7">
    <source>
        <dbReference type="ARBA" id="ARBA00022840"/>
    </source>
</evidence>
<feature type="transmembrane region" description="Helical" evidence="13">
    <location>
        <begin position="123"/>
        <end position="146"/>
    </location>
</feature>
<feature type="transmembrane region" description="Helical" evidence="13">
    <location>
        <begin position="300"/>
        <end position="324"/>
    </location>
</feature>
<feature type="compositionally biased region" description="Polar residues" evidence="12">
    <location>
        <begin position="700"/>
        <end position="711"/>
    </location>
</feature>
<evidence type="ECO:0000256" key="5">
    <source>
        <dbReference type="ARBA" id="ARBA00022737"/>
    </source>
</evidence>
<feature type="transmembrane region" description="Helical" evidence="13">
    <location>
        <begin position="870"/>
        <end position="890"/>
    </location>
</feature>
<keyword evidence="10 13" id="KW-0472">Membrane</keyword>
<feature type="domain" description="ABC transporter" evidence="14">
    <location>
        <begin position="405"/>
        <end position="643"/>
    </location>
</feature>
<feature type="compositionally biased region" description="Acidic residues" evidence="12">
    <location>
        <begin position="648"/>
        <end position="659"/>
    </location>
</feature>
<evidence type="ECO:0000256" key="6">
    <source>
        <dbReference type="ARBA" id="ARBA00022741"/>
    </source>
</evidence>
<comment type="similarity">
    <text evidence="2">Belongs to the ABC transporter superfamily. ABCB family. Multidrug resistance exporter (TC 3.A.1.201) subfamily.</text>
</comment>
<keyword evidence="5" id="KW-0677">Repeat</keyword>
<dbReference type="SUPFAM" id="SSF52540">
    <property type="entry name" value="P-loop containing nucleoside triphosphate hydrolases"/>
    <property type="match status" value="2"/>
</dbReference>
<feature type="compositionally biased region" description="Basic and acidic residues" evidence="12">
    <location>
        <begin position="25"/>
        <end position="40"/>
    </location>
</feature>
<dbReference type="Pfam" id="PF00664">
    <property type="entry name" value="ABC_membrane"/>
    <property type="match status" value="2"/>
</dbReference>
<dbReference type="PANTHER" id="PTHR43394">
    <property type="entry name" value="ATP-DEPENDENT PERMEASE MDL1, MITOCHONDRIAL"/>
    <property type="match status" value="1"/>
</dbReference>
<evidence type="ECO:0000256" key="13">
    <source>
        <dbReference type="SAM" id="Phobius"/>
    </source>
</evidence>
<dbReference type="InterPro" id="IPR003439">
    <property type="entry name" value="ABC_transporter-like_ATP-bd"/>
</dbReference>
<feature type="domain" description="ABC transmembrane type-1" evidence="15">
    <location>
        <begin position="61"/>
        <end position="370"/>
    </location>
</feature>
<dbReference type="CDD" id="cd03249">
    <property type="entry name" value="ABC_MTABC3_MDL1_MDL2"/>
    <property type="match status" value="2"/>
</dbReference>
<dbReference type="PROSITE" id="PS50893">
    <property type="entry name" value="ABC_TRANSPORTER_2"/>
    <property type="match status" value="2"/>
</dbReference>
<feature type="transmembrane region" description="Helical" evidence="13">
    <location>
        <begin position="196"/>
        <end position="215"/>
    </location>
</feature>
<dbReference type="FunFam" id="1.20.1560.10:FF:000121">
    <property type="entry name" value="ABC transporter B family member 9"/>
    <property type="match status" value="1"/>
</dbReference>
<feature type="transmembrane region" description="Helical" evidence="13">
    <location>
        <begin position="221"/>
        <end position="239"/>
    </location>
</feature>
<reference evidence="16" key="1">
    <citation type="submission" date="2013-07" db="EMBL/GenBank/DDBJ databases">
        <authorList>
            <person name="Huang L."/>
            <person name="Yang W."/>
            <person name="Li H."/>
            <person name="Liu J."/>
        </authorList>
    </citation>
    <scope>NUCLEOTIDE SEQUENCE</scope>
</reference>
<keyword evidence="6" id="KW-0547">Nucleotide-binding</keyword>
<dbReference type="Pfam" id="PF00005">
    <property type="entry name" value="ABC_tran"/>
    <property type="match status" value="2"/>
</dbReference>
<dbReference type="GO" id="GO:0090374">
    <property type="term" value="P:oligopeptide export from mitochondrion"/>
    <property type="evidence" value="ECO:0007669"/>
    <property type="project" value="TreeGrafter"/>
</dbReference>
<evidence type="ECO:0000259" key="14">
    <source>
        <dbReference type="PROSITE" id="PS50893"/>
    </source>
</evidence>
<dbReference type="GO" id="GO:0005743">
    <property type="term" value="C:mitochondrial inner membrane"/>
    <property type="evidence" value="ECO:0007669"/>
    <property type="project" value="TreeGrafter"/>
</dbReference>
<evidence type="ECO:0000313" key="16">
    <source>
        <dbReference type="EMBL" id="AID66619.1"/>
    </source>
</evidence>
<dbReference type="CDD" id="cd18577">
    <property type="entry name" value="ABC_6TM_Pgp_ABCB1_D1_like"/>
    <property type="match status" value="1"/>
</dbReference>
<dbReference type="InterPro" id="IPR011527">
    <property type="entry name" value="ABC1_TM_dom"/>
</dbReference>
<name>A0A0H3U6A0_TEGGR</name>
<evidence type="ECO:0000259" key="15">
    <source>
        <dbReference type="PROSITE" id="PS50929"/>
    </source>
</evidence>
<gene>
    <name evidence="16" type="primary">abcb</name>
</gene>
<organism evidence="16">
    <name type="scientific">Tegillarca granosa</name>
    <name type="common">Malaysian cockle</name>
    <name type="synonym">Anadara granosa</name>
    <dbReference type="NCBI Taxonomy" id="220873"/>
    <lineage>
        <taxon>Eukaryota</taxon>
        <taxon>Metazoa</taxon>
        <taxon>Spiralia</taxon>
        <taxon>Lophotrochozoa</taxon>
        <taxon>Mollusca</taxon>
        <taxon>Bivalvia</taxon>
        <taxon>Autobranchia</taxon>
        <taxon>Pteriomorphia</taxon>
        <taxon>Arcoida</taxon>
        <taxon>Arcoidea</taxon>
        <taxon>Arcidae</taxon>
        <taxon>Tegillarca</taxon>
    </lineage>
</organism>
<feature type="compositionally biased region" description="Basic and acidic residues" evidence="12">
    <location>
        <begin position="660"/>
        <end position="676"/>
    </location>
</feature>
<comment type="subcellular location">
    <subcellularLocation>
        <location evidence="1">Membrane</location>
        <topology evidence="1">Multi-pass membrane protein</topology>
    </subcellularLocation>
</comment>
<feature type="domain" description="ABC transporter" evidence="14">
    <location>
        <begin position="1072"/>
        <end position="1309"/>
    </location>
</feature>
<dbReference type="InterPro" id="IPR036640">
    <property type="entry name" value="ABC1_TM_sf"/>
</dbReference>
<keyword evidence="3" id="KW-0813">Transport</keyword>
<dbReference type="InterPro" id="IPR027417">
    <property type="entry name" value="P-loop_NTPase"/>
</dbReference>
<feature type="compositionally biased region" description="Basic and acidic residues" evidence="12">
    <location>
        <begin position="713"/>
        <end position="733"/>
    </location>
</feature>
<keyword evidence="11" id="KW-0325">Glycoprotein</keyword>
<feature type="region of interest" description="Disordered" evidence="12">
    <location>
        <begin position="1"/>
        <end position="40"/>
    </location>
</feature>
<sequence length="1315" mass="146078">MMEEEKEPLLKEHVQESLQPNLSYTKERKNGKEKEKKEPPKNAKFSDLFRYATCWDICLMIFGSLMAIVHGTGFPLLSLVFGDVTNTFISGPGGANRNFSSNMSLPNMTIADFNEKMTQSALYYIYIGSGVFVATYLQIACWTSACERQIFKIRKKFFHAIMRQEISWFDERQSGELTTRLADDLEKVKDGMGDKFSFVIQFASAFFSGFGVGFWKGWKMTLVMMSLSPLLAICASLMGKIMTEFTKKEQASYAGAGSVAEEVLSCIRTVISFNGQKQETKRYEKALLESRSLGIKKSNFNGFFIGLTYLVMFSTYALAFWYGSELVKDWYGSGFTDGLSPGDVIVIFFCVLIGSFSLGNAAPHLGSIFAAKGAGAVIFDIIDNVPSIDNMSPQGEHPNFINGNIDFVGVNFSYKAGTDEEVKAVKNLNLSVKQGRTVALVGSSGCGKSTIINLLQRFYDPVNGQVYLDGKNIKELNVGWLRNNIGVVSQEPVLFDCTISENIRLGNPDATEAQIREASMMANAHDFISNLPKGYDTMVGERGAQLSGGQKQRVAIARALVRDPKILLLDEATSALDSESEKVVQAALDKARLGRTTIVIAHRLSTIQSADEIHVMDRGEILEQGTHTDLMERRKLYYELVTAQTLVEEELDDEDDTEEAKDRVSESEGTDGEKGMRRSPVKRSRSRGLSESSDKMARQLSRQTSRQFSRQMSKKDDLDENKNEKDEEKETLDESEKPNFFRILKANKPEWPFIVMGLFGSAISGGTMPTFAIFFSEMINVFINEGKDSLLWSMMFLALGGANFICIFIQMASFGQSGNRLTMRLRLQTFSAYLRQDVAYFDDHKHSTGAMTTRLATDGAMVQSATGQRISSVLQAAVGLVVALTIAFLYGWQLALVVLGGVPIVAVASGIQMKVVTGKHKEDQAKLEDAGKVASESIENIRTVQSLHREIHFYYSYCQCLLKPYRSALQQAQLYAVSFAFSQGILFFIYGGAFRFGAYMVEIGEMTPANVYKVFFAITFTGSLIGQASSFLPDYTKARVSAGLIFKILDRIPPIDVYSQKGIYLQDIKGRIRFKDVNFNYPNRPDVKVLQNFNLEVEPGQTIALVGPSGCGKSTVISLLQRFYDPDNGQVMVDGNDIRDIHLQRLRSFIGVVGQEPVLFDCSIRDNIAYGLDTDVGMDEIIQAARMANIHDFIVNRPTGYDTEVGEKGTQLSGGQKQRIAIARALVRNPRILLLDEATSALDTESEKLVQEALDNVQHGRTCIVIAHRLSTIQNADLIYVIDNGQIVETGTHQQLLAKRGVYSSLVSAQQFTKL</sequence>
<dbReference type="Gene3D" id="3.40.50.300">
    <property type="entry name" value="P-loop containing nucleotide triphosphate hydrolases"/>
    <property type="match status" value="2"/>
</dbReference>
<dbReference type="PANTHER" id="PTHR43394:SF27">
    <property type="entry name" value="ATP-DEPENDENT TRANSLOCASE ABCB1-LIKE"/>
    <property type="match status" value="1"/>
</dbReference>
<evidence type="ECO:0000256" key="1">
    <source>
        <dbReference type="ARBA" id="ARBA00004141"/>
    </source>
</evidence>
<feature type="transmembrane region" description="Helical" evidence="13">
    <location>
        <begin position="751"/>
        <end position="775"/>
    </location>
</feature>
<accession>A0A0H3U6A0</accession>
<evidence type="ECO:0000256" key="12">
    <source>
        <dbReference type="SAM" id="MobiDB-lite"/>
    </source>
</evidence>
<evidence type="ECO:0000256" key="3">
    <source>
        <dbReference type="ARBA" id="ARBA00022448"/>
    </source>
</evidence>
<dbReference type="InterPro" id="IPR017871">
    <property type="entry name" value="ABC_transporter-like_CS"/>
</dbReference>
<dbReference type="FunFam" id="3.40.50.300:FF:000479">
    <property type="entry name" value="Multidrug resistance protein 1A"/>
    <property type="match status" value="1"/>
</dbReference>
<keyword evidence="9 13" id="KW-1133">Transmembrane helix</keyword>
<feature type="transmembrane region" description="Helical" evidence="13">
    <location>
        <begin position="974"/>
        <end position="994"/>
    </location>
</feature>
<feature type="transmembrane region" description="Helical" evidence="13">
    <location>
        <begin position="896"/>
        <end position="916"/>
    </location>
</feature>
<dbReference type="SMART" id="SM00382">
    <property type="entry name" value="AAA"/>
    <property type="match status" value="2"/>
</dbReference>
<dbReference type="PROSITE" id="PS00211">
    <property type="entry name" value="ABC_TRANSPORTER_1"/>
    <property type="match status" value="2"/>
</dbReference>
<evidence type="ECO:0000256" key="10">
    <source>
        <dbReference type="ARBA" id="ARBA00023136"/>
    </source>
</evidence>
<evidence type="ECO:0000256" key="2">
    <source>
        <dbReference type="ARBA" id="ARBA00007577"/>
    </source>
</evidence>
<dbReference type="InterPro" id="IPR003593">
    <property type="entry name" value="AAA+_ATPase"/>
</dbReference>
<feature type="transmembrane region" description="Helical" evidence="13">
    <location>
        <begin position="344"/>
        <end position="362"/>
    </location>
</feature>
<evidence type="ECO:0000256" key="4">
    <source>
        <dbReference type="ARBA" id="ARBA00022692"/>
    </source>
</evidence>
<dbReference type="SUPFAM" id="SSF90123">
    <property type="entry name" value="ABC transporter transmembrane region"/>
    <property type="match status" value="2"/>
</dbReference>
<keyword evidence="8" id="KW-1278">Translocase</keyword>
<dbReference type="PROSITE" id="PS50929">
    <property type="entry name" value="ABC_TM1F"/>
    <property type="match status" value="2"/>
</dbReference>
<dbReference type="CDD" id="cd18578">
    <property type="entry name" value="ABC_6TM_Pgp_ABCB1_D2_like"/>
    <property type="match status" value="1"/>
</dbReference>
<dbReference type="InterPro" id="IPR039421">
    <property type="entry name" value="Type_1_exporter"/>
</dbReference>
<feature type="compositionally biased region" description="Basic residues" evidence="12">
    <location>
        <begin position="677"/>
        <end position="686"/>
    </location>
</feature>
<protein>
    <submittedName>
        <fullName evidence="16">p-glycoprotein</fullName>
    </submittedName>
</protein>
<dbReference type="FunFam" id="1.20.1560.10:FF:000018">
    <property type="entry name" value="ATP-binding cassette subfamily B member 11"/>
    <property type="match status" value="1"/>
</dbReference>
<keyword evidence="4 13" id="KW-0812">Transmembrane</keyword>
<feature type="region of interest" description="Disordered" evidence="12">
    <location>
        <begin position="648"/>
        <end position="733"/>
    </location>
</feature>
<dbReference type="GO" id="GO:0016887">
    <property type="term" value="F:ATP hydrolysis activity"/>
    <property type="evidence" value="ECO:0007669"/>
    <property type="project" value="InterPro"/>
</dbReference>
<keyword evidence="7" id="KW-0067">ATP-binding</keyword>
<dbReference type="EMBL" id="KF364621">
    <property type="protein sequence ID" value="AID66619.1"/>
    <property type="molecule type" value="mRNA"/>
</dbReference>